<dbReference type="PROSITE" id="PS50283">
    <property type="entry name" value="NA_SOLUT_SYMP_3"/>
    <property type="match status" value="1"/>
</dbReference>
<dbReference type="RefSeq" id="WP_067985312.1">
    <property type="nucleotide sequence ID" value="NZ_CAXBCE010000022.1"/>
</dbReference>
<evidence type="ECO:0000256" key="11">
    <source>
        <dbReference type="ARBA" id="ARBA00023201"/>
    </source>
</evidence>
<organism evidence="15 16">
    <name type="scientific">Neptuniibacter pectenicola</name>
    <dbReference type="NCBI Taxonomy" id="1806669"/>
    <lineage>
        <taxon>Bacteria</taxon>
        <taxon>Pseudomonadati</taxon>
        <taxon>Pseudomonadota</taxon>
        <taxon>Gammaproteobacteria</taxon>
        <taxon>Oceanospirillales</taxon>
        <taxon>Oceanospirillaceae</taxon>
        <taxon>Neptuniibacter</taxon>
    </lineage>
</organism>
<accession>A0ABU9TR17</accession>
<feature type="transmembrane region" description="Helical" evidence="14">
    <location>
        <begin position="6"/>
        <end position="25"/>
    </location>
</feature>
<evidence type="ECO:0000256" key="12">
    <source>
        <dbReference type="ARBA" id="ARBA00033708"/>
    </source>
</evidence>
<evidence type="ECO:0008006" key="17">
    <source>
        <dbReference type="Google" id="ProtNLM"/>
    </source>
</evidence>
<evidence type="ECO:0000256" key="2">
    <source>
        <dbReference type="ARBA" id="ARBA00006434"/>
    </source>
</evidence>
<keyword evidence="5 14" id="KW-0812">Transmembrane</keyword>
<keyword evidence="16" id="KW-1185">Reference proteome</keyword>
<evidence type="ECO:0000313" key="15">
    <source>
        <dbReference type="EMBL" id="MEM5535953.1"/>
    </source>
</evidence>
<feature type="transmembrane region" description="Helical" evidence="14">
    <location>
        <begin position="37"/>
        <end position="57"/>
    </location>
</feature>
<evidence type="ECO:0000256" key="8">
    <source>
        <dbReference type="ARBA" id="ARBA00023053"/>
    </source>
</evidence>
<feature type="transmembrane region" description="Helical" evidence="14">
    <location>
        <begin position="377"/>
        <end position="398"/>
    </location>
</feature>
<dbReference type="PANTHER" id="PTHR48086:SF3">
    <property type="entry name" value="SODIUM_PROLINE SYMPORTER"/>
    <property type="match status" value="1"/>
</dbReference>
<evidence type="ECO:0000256" key="7">
    <source>
        <dbReference type="ARBA" id="ARBA00022989"/>
    </source>
</evidence>
<keyword evidence="13" id="KW-0175">Coiled coil</keyword>
<evidence type="ECO:0000256" key="14">
    <source>
        <dbReference type="SAM" id="Phobius"/>
    </source>
</evidence>
<comment type="catalytic activity">
    <reaction evidence="12">
        <text>L-proline(in) + Na(+)(in) = L-proline(out) + Na(+)(out)</text>
        <dbReference type="Rhea" id="RHEA:28967"/>
        <dbReference type="ChEBI" id="CHEBI:29101"/>
        <dbReference type="ChEBI" id="CHEBI:60039"/>
    </reaction>
</comment>
<keyword evidence="6" id="KW-0769">Symport</keyword>
<dbReference type="Gene3D" id="1.20.1730.10">
    <property type="entry name" value="Sodium/glucose cotransporter"/>
    <property type="match status" value="1"/>
</dbReference>
<dbReference type="EMBL" id="JBBMRA010000004">
    <property type="protein sequence ID" value="MEM5535953.1"/>
    <property type="molecule type" value="Genomic_DNA"/>
</dbReference>
<feature type="transmembrane region" description="Helical" evidence="14">
    <location>
        <begin position="159"/>
        <end position="177"/>
    </location>
</feature>
<keyword evidence="9" id="KW-0406">Ion transport</keyword>
<feature type="transmembrane region" description="Helical" evidence="14">
    <location>
        <begin position="283"/>
        <end position="308"/>
    </location>
</feature>
<keyword evidence="11" id="KW-0739">Sodium transport</keyword>
<feature type="transmembrane region" description="Helical" evidence="14">
    <location>
        <begin position="404"/>
        <end position="429"/>
    </location>
</feature>
<evidence type="ECO:0000256" key="13">
    <source>
        <dbReference type="SAM" id="Coils"/>
    </source>
</evidence>
<keyword evidence="8" id="KW-0915">Sodium</keyword>
<evidence type="ECO:0000256" key="6">
    <source>
        <dbReference type="ARBA" id="ARBA00022847"/>
    </source>
</evidence>
<feature type="transmembrane region" description="Helical" evidence="14">
    <location>
        <begin position="328"/>
        <end position="356"/>
    </location>
</feature>
<keyword evidence="7 14" id="KW-1133">Transmembrane helix</keyword>
<evidence type="ECO:0000256" key="9">
    <source>
        <dbReference type="ARBA" id="ARBA00023065"/>
    </source>
</evidence>
<dbReference type="CDD" id="cd10322">
    <property type="entry name" value="SLC5sbd"/>
    <property type="match status" value="1"/>
</dbReference>
<evidence type="ECO:0000256" key="5">
    <source>
        <dbReference type="ARBA" id="ARBA00022692"/>
    </source>
</evidence>
<keyword evidence="3" id="KW-0813">Transport</keyword>
<dbReference type="InterPro" id="IPR050277">
    <property type="entry name" value="Sodium:Solute_Symporter"/>
</dbReference>
<evidence type="ECO:0000256" key="1">
    <source>
        <dbReference type="ARBA" id="ARBA00004651"/>
    </source>
</evidence>
<evidence type="ECO:0000256" key="3">
    <source>
        <dbReference type="ARBA" id="ARBA00022448"/>
    </source>
</evidence>
<comment type="subcellular location">
    <subcellularLocation>
        <location evidence="1">Cell membrane</location>
        <topology evidence="1">Multi-pass membrane protein</topology>
    </subcellularLocation>
</comment>
<feature type="coiled-coil region" evidence="13">
    <location>
        <begin position="665"/>
        <end position="720"/>
    </location>
</feature>
<feature type="transmembrane region" description="Helical" evidence="14">
    <location>
        <begin position="63"/>
        <end position="86"/>
    </location>
</feature>
<feature type="transmembrane region" description="Helical" evidence="14">
    <location>
        <begin position="496"/>
        <end position="515"/>
    </location>
</feature>
<reference evidence="15 16" key="1">
    <citation type="submission" date="2024-03" db="EMBL/GenBank/DDBJ databases">
        <title>Community enrichment and isolation of bacterial strains for fucoidan degradation.</title>
        <authorList>
            <person name="Sichert A."/>
        </authorList>
    </citation>
    <scope>NUCLEOTIDE SEQUENCE [LARGE SCALE GENOMIC DNA]</scope>
    <source>
        <strain evidence="15 16">AS76</strain>
    </source>
</reference>
<gene>
    <name evidence="15" type="ORF">WNY58_06065</name>
</gene>
<keyword evidence="4" id="KW-1003">Cell membrane</keyword>
<evidence type="ECO:0000256" key="4">
    <source>
        <dbReference type="ARBA" id="ARBA00022475"/>
    </source>
</evidence>
<keyword evidence="10 14" id="KW-0472">Membrane</keyword>
<dbReference type="InterPro" id="IPR001734">
    <property type="entry name" value="Na/solute_symporter"/>
</dbReference>
<feature type="transmembrane region" description="Helical" evidence="14">
    <location>
        <begin position="244"/>
        <end position="262"/>
    </location>
</feature>
<dbReference type="PANTHER" id="PTHR48086">
    <property type="entry name" value="SODIUM/PROLINE SYMPORTER-RELATED"/>
    <property type="match status" value="1"/>
</dbReference>
<feature type="transmembrane region" description="Helical" evidence="14">
    <location>
        <begin position="189"/>
        <end position="216"/>
    </location>
</feature>
<feature type="transmembrane region" description="Helical" evidence="14">
    <location>
        <begin position="436"/>
        <end position="459"/>
    </location>
</feature>
<dbReference type="Proteomes" id="UP001449225">
    <property type="component" value="Unassembled WGS sequence"/>
</dbReference>
<evidence type="ECO:0000256" key="10">
    <source>
        <dbReference type="ARBA" id="ARBA00023136"/>
    </source>
</evidence>
<dbReference type="InterPro" id="IPR038377">
    <property type="entry name" value="Na/Glc_symporter_sf"/>
</dbReference>
<sequence length="733" mass="81591">MFTPLSVILYITLYIGLLFSIAQIVEKRIENKPKTATSSPWVYALSLAVYHTSWTFYGSVGFAATSGLLFLGVYGGAIIGILFWWITLKRMIQVKETFRITSIADFISTRYNRSQKIAATVTLIALIGIVPYISLQLKAIINSFELITNSPNSGAQHDLVGWLVTLLMIAFTIIFGVRKLDPTERHQGMIAALVAECIVKLIAFISIGIFATYYLFDGFGDIINRLHDANLDHVASFSATENSGLMWITLFILSFSAIYNLPRQFHVAVVENANHRHIKTAMWVLPLYMVLINLFVVPIAAAGLLMGMPSESADFFVLLLPQQSGSSGLTLLAFIGGFSAATGMIIITTMTLSTMVSNHLVLPILERIPQLKFIRSYLLQLRWLVVALILFGSLLFATEFTDTYILVAIGLISFAAVLQFSPALFGGIFWKKGNSLGALLGLTSGFIVWFYSLLVPTFIKQGWFSEALLIDGPWHIAALKPEALFGLEGLAPITHAVFWSMVINISCYIIGSLIFSPNKSERNLRTEFISSMTSRKKRKARPTGLDAYIPLHAKIEEAKNLLSNYIDADKASGEVLTIAEDLQVFHKETITIIELVEFHRMVEHVLAGSIGAASAHSAIENTIRYNPREEADLKALYSHIVSELQTTEKEDASDYAAAPTSFGLIEELQTQLDDLEDKVARQKVTIEQLEDKLETRYQEITKYRLESQKIKQENLQLTKELNLLKGSEKASNN</sequence>
<comment type="caution">
    <text evidence="15">The sequence shown here is derived from an EMBL/GenBank/DDBJ whole genome shotgun (WGS) entry which is preliminary data.</text>
</comment>
<feature type="transmembrane region" description="Helical" evidence="14">
    <location>
        <begin position="117"/>
        <end position="139"/>
    </location>
</feature>
<proteinExistence type="inferred from homology"/>
<protein>
    <recommendedName>
        <fullName evidence="17">Na+/proline symporter</fullName>
    </recommendedName>
</protein>
<name>A0ABU9TR17_9GAMM</name>
<comment type="similarity">
    <text evidence="2">Belongs to the sodium:solute symporter (SSF) (TC 2.A.21) family.</text>
</comment>
<evidence type="ECO:0000313" key="16">
    <source>
        <dbReference type="Proteomes" id="UP001449225"/>
    </source>
</evidence>